<feature type="transmembrane region" description="Helical" evidence="8">
    <location>
        <begin position="263"/>
        <end position="285"/>
    </location>
</feature>
<feature type="transmembrane region" description="Helical" evidence="8">
    <location>
        <begin position="483"/>
        <end position="505"/>
    </location>
</feature>
<dbReference type="EMBL" id="JALDYZ010000022">
    <property type="protein sequence ID" value="MDI7925029.1"/>
    <property type="molecule type" value="Genomic_DNA"/>
</dbReference>
<feature type="transmembrane region" description="Helical" evidence="8">
    <location>
        <begin position="225"/>
        <end position="242"/>
    </location>
</feature>
<feature type="transmembrane region" description="Helical" evidence="8">
    <location>
        <begin position="131"/>
        <end position="149"/>
    </location>
</feature>
<feature type="transmembrane region" description="Helical" evidence="8">
    <location>
        <begin position="97"/>
        <end position="119"/>
    </location>
</feature>
<feature type="transmembrane region" description="Helical" evidence="8">
    <location>
        <begin position="390"/>
        <end position="412"/>
    </location>
</feature>
<dbReference type="InterPro" id="IPR036259">
    <property type="entry name" value="MFS_trans_sf"/>
</dbReference>
<reference evidence="10" key="1">
    <citation type="submission" date="2022-03" db="EMBL/GenBank/DDBJ databases">
        <title>Fererhizobium litorale gen. nov., sp. nov., isolated from sandy sediments of the Sea of Japan seashore.</title>
        <authorList>
            <person name="Romanenko L."/>
            <person name="Kurilenko V."/>
            <person name="Otstavnykh N."/>
            <person name="Svetashev V."/>
            <person name="Tekutyeva L."/>
            <person name="Isaeva M."/>
            <person name="Mikhailov V."/>
        </authorList>
    </citation>
    <scope>NUCLEOTIDE SEQUENCE</scope>
    <source>
        <strain evidence="10">KMM 9576</strain>
    </source>
</reference>
<evidence type="ECO:0000256" key="5">
    <source>
        <dbReference type="ARBA" id="ARBA00022692"/>
    </source>
</evidence>
<comment type="similarity">
    <text evidence="2">Belongs to the major facilitator superfamily. EmrB family.</text>
</comment>
<dbReference type="Proteomes" id="UP001161580">
    <property type="component" value="Unassembled WGS sequence"/>
</dbReference>
<dbReference type="Pfam" id="PF07690">
    <property type="entry name" value="MFS_1"/>
    <property type="match status" value="1"/>
</dbReference>
<dbReference type="SUPFAM" id="SSF103473">
    <property type="entry name" value="MFS general substrate transporter"/>
    <property type="match status" value="1"/>
</dbReference>
<feature type="transmembrane region" description="Helical" evidence="8">
    <location>
        <begin position="300"/>
        <end position="322"/>
    </location>
</feature>
<feature type="transmembrane region" description="Helical" evidence="8">
    <location>
        <begin position="47"/>
        <end position="64"/>
    </location>
</feature>
<dbReference type="Gene3D" id="1.20.1250.20">
    <property type="entry name" value="MFS general substrate transporter like domains"/>
    <property type="match status" value="1"/>
</dbReference>
<dbReference type="GO" id="GO:0022857">
    <property type="term" value="F:transmembrane transporter activity"/>
    <property type="evidence" value="ECO:0007669"/>
    <property type="project" value="InterPro"/>
</dbReference>
<evidence type="ECO:0000313" key="10">
    <source>
        <dbReference type="EMBL" id="MDI7925029.1"/>
    </source>
</evidence>
<feature type="transmembrane region" description="Helical" evidence="8">
    <location>
        <begin position="329"/>
        <end position="347"/>
    </location>
</feature>
<evidence type="ECO:0000256" key="8">
    <source>
        <dbReference type="SAM" id="Phobius"/>
    </source>
</evidence>
<keyword evidence="4" id="KW-1003">Cell membrane</keyword>
<keyword evidence="5 8" id="KW-0812">Transmembrane</keyword>
<feature type="transmembrane region" description="Helical" evidence="8">
    <location>
        <begin position="161"/>
        <end position="183"/>
    </location>
</feature>
<keyword evidence="7 8" id="KW-0472">Membrane</keyword>
<dbReference type="InterPro" id="IPR004638">
    <property type="entry name" value="EmrB-like"/>
</dbReference>
<keyword evidence="11" id="KW-1185">Reference proteome</keyword>
<feature type="transmembrane region" description="Helical" evidence="8">
    <location>
        <begin position="71"/>
        <end position="91"/>
    </location>
</feature>
<evidence type="ECO:0000259" key="9">
    <source>
        <dbReference type="PROSITE" id="PS50850"/>
    </source>
</evidence>
<dbReference type="NCBIfam" id="TIGR00711">
    <property type="entry name" value="efflux_EmrB"/>
    <property type="match status" value="1"/>
</dbReference>
<dbReference type="AlphaFoldDB" id="A0AAE3U3D9"/>
<comment type="caution">
    <text evidence="10">The sequence shown here is derived from an EMBL/GenBank/DDBJ whole genome shotgun (WGS) entry which is preliminary data.</text>
</comment>
<name>A0AAE3U3D9_9HYPH</name>
<dbReference type="GO" id="GO:0005886">
    <property type="term" value="C:plasma membrane"/>
    <property type="evidence" value="ECO:0007669"/>
    <property type="project" value="UniProtKB-SubCell"/>
</dbReference>
<evidence type="ECO:0000256" key="1">
    <source>
        <dbReference type="ARBA" id="ARBA00004651"/>
    </source>
</evidence>
<evidence type="ECO:0000256" key="7">
    <source>
        <dbReference type="ARBA" id="ARBA00023136"/>
    </source>
</evidence>
<evidence type="ECO:0000256" key="3">
    <source>
        <dbReference type="ARBA" id="ARBA00022448"/>
    </source>
</evidence>
<comment type="subcellular location">
    <subcellularLocation>
        <location evidence="1">Cell membrane</location>
        <topology evidence="1">Multi-pass membrane protein</topology>
    </subcellularLocation>
</comment>
<evidence type="ECO:0000313" key="11">
    <source>
        <dbReference type="Proteomes" id="UP001161580"/>
    </source>
</evidence>
<accession>A0AAE3U3D9</accession>
<sequence>MTVVLLMTGIVLSALTEAVASTALSLARLDMLGDVHATPDEFARLDYGYTAVKLVFFLLAPWLMSRLSAQTCLRAATGAMTLTCGVAALTANLDLLLALRLFQGMTGGVLLVAGQTMLLQAFPRTSQPVVQALYAMGAVVAPATLAPYMQGWLVDSLTWTWIFLAVVPVGLAALALLASTRLGADAEVRAGRFDWVGIALFSVAASCLTYVLNQGSRWDWLEEPFIVNLTIAGVVALVLFVVRQFQAQGEGALMDLSIFRDEGFAFGFLASFAAGFALFGSAYLIPSFAVSVLGMTPTEAGWLLLPSGAMFVGSLLLTAFLVTRVGLPPVLTVPIGILIFMTTMWMLSGSNGESGTPDMMPAILLRGLGLGFLFLSITLITLVGLPRQTVAYGVGLFNLGRQTGGLIGVAFLQTMIDHQVVLNKVVLGASIASGRVAVTERLAMVTRSLTARGMETGEAAQAAVQMLGREVARQATVIAYDTAFLTVALFFLAAAPVLVTSKVIISKIHARQRQKEAQPV</sequence>
<keyword evidence="3" id="KW-0813">Transport</keyword>
<feature type="transmembrane region" description="Helical" evidence="8">
    <location>
        <begin position="359"/>
        <end position="383"/>
    </location>
</feature>
<dbReference type="PANTHER" id="PTHR42718">
    <property type="entry name" value="MAJOR FACILITATOR SUPERFAMILY MULTIDRUG TRANSPORTER MFSC"/>
    <property type="match status" value="1"/>
</dbReference>
<keyword evidence="6 8" id="KW-1133">Transmembrane helix</keyword>
<evidence type="ECO:0000256" key="4">
    <source>
        <dbReference type="ARBA" id="ARBA00022475"/>
    </source>
</evidence>
<protein>
    <submittedName>
        <fullName evidence="10">DHA2 family efflux MFS transporter permease subunit</fullName>
    </submittedName>
</protein>
<organism evidence="10 11">
    <name type="scientific">Ferirhizobium litorale</name>
    <dbReference type="NCBI Taxonomy" id="2927786"/>
    <lineage>
        <taxon>Bacteria</taxon>
        <taxon>Pseudomonadati</taxon>
        <taxon>Pseudomonadota</taxon>
        <taxon>Alphaproteobacteria</taxon>
        <taxon>Hyphomicrobiales</taxon>
        <taxon>Rhizobiaceae</taxon>
        <taxon>Ferirhizobium</taxon>
    </lineage>
</organism>
<dbReference type="InterPro" id="IPR011701">
    <property type="entry name" value="MFS"/>
</dbReference>
<evidence type="ECO:0000256" key="2">
    <source>
        <dbReference type="ARBA" id="ARBA00008537"/>
    </source>
</evidence>
<feature type="transmembrane region" description="Helical" evidence="8">
    <location>
        <begin position="195"/>
        <end position="213"/>
    </location>
</feature>
<dbReference type="Gene3D" id="1.20.1720.10">
    <property type="entry name" value="Multidrug resistance protein D"/>
    <property type="match status" value="1"/>
</dbReference>
<proteinExistence type="inferred from homology"/>
<dbReference type="PANTHER" id="PTHR42718:SF9">
    <property type="entry name" value="MAJOR FACILITATOR SUPERFAMILY MULTIDRUG TRANSPORTER MFSC"/>
    <property type="match status" value="1"/>
</dbReference>
<evidence type="ECO:0000256" key="6">
    <source>
        <dbReference type="ARBA" id="ARBA00022989"/>
    </source>
</evidence>
<dbReference type="PROSITE" id="PS50850">
    <property type="entry name" value="MFS"/>
    <property type="match status" value="1"/>
</dbReference>
<gene>
    <name evidence="10" type="ORF">MRS75_23510</name>
</gene>
<dbReference type="InterPro" id="IPR020846">
    <property type="entry name" value="MFS_dom"/>
</dbReference>
<feature type="domain" description="Major facilitator superfamily (MFS) profile" evidence="9">
    <location>
        <begin position="2"/>
        <end position="513"/>
    </location>
</feature>